<evidence type="ECO:0000259" key="1">
    <source>
        <dbReference type="Pfam" id="PF00535"/>
    </source>
</evidence>
<dbReference type="PATRIC" id="fig|167964.4.peg.587"/>
<feature type="domain" description="Glycosyltransferase 2-like" evidence="1">
    <location>
        <begin position="7"/>
        <end position="114"/>
    </location>
</feature>
<organism evidence="2 3">
    <name type="scientific">Anaerolinea thermophila</name>
    <dbReference type="NCBI Taxonomy" id="167964"/>
    <lineage>
        <taxon>Bacteria</taxon>
        <taxon>Bacillati</taxon>
        <taxon>Chloroflexota</taxon>
        <taxon>Anaerolineae</taxon>
        <taxon>Anaerolineales</taxon>
        <taxon>Anaerolineaceae</taxon>
        <taxon>Anaerolinea</taxon>
    </lineage>
</organism>
<dbReference type="InterPro" id="IPR050834">
    <property type="entry name" value="Glycosyltransf_2"/>
</dbReference>
<dbReference type="AlphaFoldDB" id="A0A124FMY9"/>
<protein>
    <submittedName>
        <fullName evidence="2">Putative glycosyltransferase</fullName>
    </submittedName>
</protein>
<name>A0A124FMY9_9CHLR</name>
<dbReference type="Gene3D" id="3.90.550.10">
    <property type="entry name" value="Spore Coat Polysaccharide Biosynthesis Protein SpsA, Chain A"/>
    <property type="match status" value="1"/>
</dbReference>
<evidence type="ECO:0000313" key="2">
    <source>
        <dbReference type="EMBL" id="KUK46271.1"/>
    </source>
</evidence>
<keyword evidence="2" id="KW-0808">Transferase</keyword>
<dbReference type="PANTHER" id="PTHR43685">
    <property type="entry name" value="GLYCOSYLTRANSFERASE"/>
    <property type="match status" value="1"/>
</dbReference>
<dbReference type="Pfam" id="PF00535">
    <property type="entry name" value="Glycos_transf_2"/>
    <property type="match status" value="1"/>
</dbReference>
<dbReference type="SUPFAM" id="SSF53448">
    <property type="entry name" value="Nucleotide-diphospho-sugar transferases"/>
    <property type="match status" value="1"/>
</dbReference>
<proteinExistence type="predicted"/>
<accession>A0A124FMY9</accession>
<evidence type="ECO:0000313" key="3">
    <source>
        <dbReference type="Proteomes" id="UP000064249"/>
    </source>
</evidence>
<dbReference type="InterPro" id="IPR001173">
    <property type="entry name" value="Glyco_trans_2-like"/>
</dbReference>
<sequence length="263" mass="30348">MSTPGVSIITPSFNQAKFLRRTVESVLSQDYPDFEYIIIDGGSTDGSLEIIKDYESQLAYWESIPDHGQTDAINKGFAKARGKYLAWLNSDDIYQLGAVTEAVNYLENHPDVGMVYGDCTFIDAQDQRIGLFPAAQTDYARLRRGYVHIPQQSSFFRADLWKKVGPLDPSFYFAMDYDLWVRLASEAPLVYLPGHLWASFRLHGDAKTIAADERCWPEMLRVHYREGGHWLSPIVIKYGIRRLVAPLINWRRKRMFDKRRENQ</sequence>
<dbReference type="CDD" id="cd06433">
    <property type="entry name" value="GT_2_WfgS_like"/>
    <property type="match status" value="1"/>
</dbReference>
<dbReference type="GO" id="GO:0016740">
    <property type="term" value="F:transferase activity"/>
    <property type="evidence" value="ECO:0007669"/>
    <property type="project" value="UniProtKB-KW"/>
</dbReference>
<gene>
    <name evidence="2" type="ORF">XD73_0851</name>
</gene>
<reference evidence="2 3" key="1">
    <citation type="journal article" date="2015" name="MBio">
        <title>Genome-Resolved Metagenomic Analysis Reveals Roles for Candidate Phyla and Other Microbial Community Members in Biogeochemical Transformations in Oil Reservoirs.</title>
        <authorList>
            <person name="Hu P."/>
            <person name="Tom L."/>
            <person name="Singh A."/>
            <person name="Thomas B.C."/>
            <person name="Baker B.J."/>
            <person name="Piceno Y.M."/>
            <person name="Andersen G.L."/>
            <person name="Banfield J.F."/>
        </authorList>
    </citation>
    <scope>NUCLEOTIDE SEQUENCE [LARGE SCALE GENOMIC DNA]</scope>
    <source>
        <strain evidence="2">46_16</strain>
    </source>
</reference>
<dbReference type="PANTHER" id="PTHR43685:SF2">
    <property type="entry name" value="GLYCOSYLTRANSFERASE 2-LIKE DOMAIN-CONTAINING PROTEIN"/>
    <property type="match status" value="1"/>
</dbReference>
<dbReference type="InterPro" id="IPR029044">
    <property type="entry name" value="Nucleotide-diphossugar_trans"/>
</dbReference>
<dbReference type="Proteomes" id="UP000064249">
    <property type="component" value="Unassembled WGS sequence"/>
</dbReference>
<comment type="caution">
    <text evidence="2">The sequence shown here is derived from an EMBL/GenBank/DDBJ whole genome shotgun (WGS) entry which is preliminary data.</text>
</comment>
<dbReference type="EMBL" id="LGFU01000046">
    <property type="protein sequence ID" value="KUK46271.1"/>
    <property type="molecule type" value="Genomic_DNA"/>
</dbReference>